<dbReference type="InterPro" id="IPR036412">
    <property type="entry name" value="HAD-like_sf"/>
</dbReference>
<dbReference type="OrthoDB" id="9776368at2"/>
<dbReference type="SUPFAM" id="SSF56784">
    <property type="entry name" value="HAD-like"/>
    <property type="match status" value="1"/>
</dbReference>
<keyword evidence="4" id="KW-0119">Carbohydrate metabolism</keyword>
<evidence type="ECO:0000313" key="5">
    <source>
        <dbReference type="EMBL" id="EAR28111.1"/>
    </source>
</evidence>
<dbReference type="eggNOG" id="COG0546">
    <property type="taxonomic scope" value="Bacteria"/>
</dbReference>
<dbReference type="SFLD" id="SFLDS00003">
    <property type="entry name" value="Haloacid_Dehalogenase"/>
    <property type="match status" value="1"/>
</dbReference>
<accession>A4C9Q3</accession>
<evidence type="ECO:0000313" key="6">
    <source>
        <dbReference type="Proteomes" id="UP000006201"/>
    </source>
</evidence>
<dbReference type="Gene3D" id="3.40.50.1000">
    <property type="entry name" value="HAD superfamily/HAD-like"/>
    <property type="match status" value="1"/>
</dbReference>
<dbReference type="AlphaFoldDB" id="A4C9Q3"/>
<organism evidence="5 6">
    <name type="scientific">Pseudoalteromonas tunicata D2</name>
    <dbReference type="NCBI Taxonomy" id="87626"/>
    <lineage>
        <taxon>Bacteria</taxon>
        <taxon>Pseudomonadati</taxon>
        <taxon>Pseudomonadota</taxon>
        <taxon>Gammaproteobacteria</taxon>
        <taxon>Alteromonadales</taxon>
        <taxon>Pseudoalteromonadaceae</taxon>
        <taxon>Pseudoalteromonas</taxon>
    </lineage>
</organism>
<keyword evidence="2" id="KW-0378">Hydrolase</keyword>
<dbReference type="InterPro" id="IPR023214">
    <property type="entry name" value="HAD_sf"/>
</dbReference>
<gene>
    <name evidence="5" type="ORF">PTD2_19887</name>
</gene>
<sequence>MTFQAVLFDLDGTLLNTADDLGVALNTVLIKHGRQPLSKALYTVEASNGSLAMLRAGFGAKDWPSLNHTILQQQFLDYYLANIAQHTHYYPAIESLLLSLNERNIQWGIVTNKPTFLTLPLLQHFTLLAECKAVVCGDTLQVAKPYPEPLLLAATRLDVAPSACLYVGDAQRDIQAGQAAQMKTAIANWGYIASTDDILSWYADFICADAQQLSNYI</sequence>
<dbReference type="GO" id="GO:0046872">
    <property type="term" value="F:metal ion binding"/>
    <property type="evidence" value="ECO:0007669"/>
    <property type="project" value="UniProtKB-KW"/>
</dbReference>
<evidence type="ECO:0000256" key="1">
    <source>
        <dbReference type="ARBA" id="ARBA00022723"/>
    </source>
</evidence>
<keyword evidence="3" id="KW-0460">Magnesium</keyword>
<reference evidence="5 6" key="1">
    <citation type="submission" date="2006-02" db="EMBL/GenBank/DDBJ databases">
        <authorList>
            <person name="Moran M.A."/>
            <person name="Kjelleberg S."/>
            <person name="Egan S."/>
            <person name="Saunders N."/>
            <person name="Thomas T."/>
            <person name="Ferriera S."/>
            <person name="Johnson J."/>
            <person name="Kravitz S."/>
            <person name="Halpern A."/>
            <person name="Remington K."/>
            <person name="Beeson K."/>
            <person name="Tran B."/>
            <person name="Rogers Y.-H."/>
            <person name="Friedman R."/>
            <person name="Venter J.C."/>
        </authorList>
    </citation>
    <scope>NUCLEOTIDE SEQUENCE [LARGE SCALE GENOMIC DNA]</scope>
    <source>
        <strain evidence="5 6">D2</strain>
    </source>
</reference>
<dbReference type="GO" id="GO:0005829">
    <property type="term" value="C:cytosol"/>
    <property type="evidence" value="ECO:0007669"/>
    <property type="project" value="TreeGrafter"/>
</dbReference>
<dbReference type="PANTHER" id="PTHR43434">
    <property type="entry name" value="PHOSPHOGLYCOLATE PHOSPHATASE"/>
    <property type="match status" value="1"/>
</dbReference>
<dbReference type="Proteomes" id="UP000006201">
    <property type="component" value="Unassembled WGS sequence"/>
</dbReference>
<evidence type="ECO:0000256" key="2">
    <source>
        <dbReference type="ARBA" id="ARBA00022801"/>
    </source>
</evidence>
<dbReference type="InterPro" id="IPR006439">
    <property type="entry name" value="HAD-SF_hydro_IA"/>
</dbReference>
<dbReference type="GO" id="GO:0008967">
    <property type="term" value="F:phosphoglycolate phosphatase activity"/>
    <property type="evidence" value="ECO:0007669"/>
    <property type="project" value="TreeGrafter"/>
</dbReference>
<dbReference type="InterPro" id="IPR050155">
    <property type="entry name" value="HAD-like_hydrolase_sf"/>
</dbReference>
<name>A4C9Q3_9GAMM</name>
<dbReference type="EMBL" id="AAOH01000004">
    <property type="protein sequence ID" value="EAR28111.1"/>
    <property type="molecule type" value="Genomic_DNA"/>
</dbReference>
<dbReference type="PROSITE" id="PS01228">
    <property type="entry name" value="COF_1"/>
    <property type="match status" value="1"/>
</dbReference>
<dbReference type="NCBIfam" id="TIGR01549">
    <property type="entry name" value="HAD-SF-IA-v1"/>
    <property type="match status" value="1"/>
</dbReference>
<evidence type="ECO:0000256" key="4">
    <source>
        <dbReference type="ARBA" id="ARBA00023277"/>
    </source>
</evidence>
<keyword evidence="1" id="KW-0479">Metal-binding</keyword>
<dbReference type="STRING" id="87626.PTD2_19887"/>
<dbReference type="InterPro" id="IPR041492">
    <property type="entry name" value="HAD_2"/>
</dbReference>
<dbReference type="HOGENOM" id="CLU_045011_19_1_6"/>
<evidence type="ECO:0000256" key="3">
    <source>
        <dbReference type="ARBA" id="ARBA00022842"/>
    </source>
</evidence>
<dbReference type="NCBIfam" id="TIGR01509">
    <property type="entry name" value="HAD-SF-IA-v3"/>
    <property type="match status" value="1"/>
</dbReference>
<dbReference type="Gene3D" id="1.10.150.240">
    <property type="entry name" value="Putative phosphatase, domain 2"/>
    <property type="match status" value="1"/>
</dbReference>
<dbReference type="GO" id="GO:0006281">
    <property type="term" value="P:DNA repair"/>
    <property type="evidence" value="ECO:0007669"/>
    <property type="project" value="TreeGrafter"/>
</dbReference>
<protein>
    <submittedName>
        <fullName evidence="5">Putative phosphoglycolate phosphatase, contains a phosphatase-like domain</fullName>
    </submittedName>
</protein>
<dbReference type="InterPro" id="IPR023198">
    <property type="entry name" value="PGP-like_dom2"/>
</dbReference>
<proteinExistence type="predicted"/>
<keyword evidence="6" id="KW-1185">Reference proteome</keyword>
<dbReference type="PANTHER" id="PTHR43434:SF23">
    <property type="entry name" value="PHOSPHOGLYCOLATE PHOSPHATASE"/>
    <property type="match status" value="1"/>
</dbReference>
<dbReference type="Pfam" id="PF13419">
    <property type="entry name" value="HAD_2"/>
    <property type="match status" value="1"/>
</dbReference>
<dbReference type="RefSeq" id="WP_009839943.1">
    <property type="nucleotide sequence ID" value="NZ_CH959301.1"/>
</dbReference>
<comment type="caution">
    <text evidence="5">The sequence shown here is derived from an EMBL/GenBank/DDBJ whole genome shotgun (WGS) entry which is preliminary data.</text>
</comment>
<dbReference type="SFLD" id="SFLDG01129">
    <property type="entry name" value="C1.5:_HAD__Beta-PGM__Phosphata"/>
    <property type="match status" value="1"/>
</dbReference>